<comment type="caution">
    <text evidence="2">The sequence shown here is derived from an EMBL/GenBank/DDBJ whole genome shotgun (WGS) entry which is preliminary data.</text>
</comment>
<dbReference type="InterPro" id="IPR012338">
    <property type="entry name" value="Beta-lactam/transpept-like"/>
</dbReference>
<name>A0ABQ3NFV6_STRVG</name>
<dbReference type="GeneID" id="86957378"/>
<proteinExistence type="predicted"/>
<dbReference type="Proteomes" id="UP000660554">
    <property type="component" value="Unassembled WGS sequence"/>
</dbReference>
<dbReference type="Pfam" id="PF00144">
    <property type="entry name" value="Beta-lactamase"/>
    <property type="match status" value="1"/>
</dbReference>
<dbReference type="EMBL" id="BNDV01000002">
    <property type="protein sequence ID" value="GHI11662.1"/>
    <property type="molecule type" value="Genomic_DNA"/>
</dbReference>
<dbReference type="PANTHER" id="PTHR43319:SF3">
    <property type="entry name" value="BETA-LACTAMASE-RELATED DOMAIN-CONTAINING PROTEIN"/>
    <property type="match status" value="1"/>
</dbReference>
<dbReference type="SUPFAM" id="SSF56601">
    <property type="entry name" value="beta-lactamase/transpeptidase-like"/>
    <property type="match status" value="1"/>
</dbReference>
<dbReference type="RefSeq" id="WP_185558075.1">
    <property type="nucleotide sequence ID" value="NZ_BMRU01000028.1"/>
</dbReference>
<sequence>MQQYPQAGLAEDAFADVARAFEENFAAGEEVGAAVCVYHRGRPVVDLWAGWSDPDRADPWRAGTVGVLASPTKALVTAAFLHLWQEQGLDLDEPVAAHWPDFAANGKAAITPRMILSHRSGVVCLDHAPLSLAALRAHTPVAEALAAARPEWEPDTAHGYHATTYGHLLSELVRRRTGLTVGRYFARHLAGPLGLDAYIGLPAGSDAHLATMLESKAEALMAGADPGEVVELRDATTLTYRATIASMSQDPADPAVEDPSYGGLASAHALARLFAALVGEVDGIRLVGPDVTAELARPHSSGTCEVMLTPLTWGLGVQLADSAVFPADAGLKNSFGLSGANGVFTFADPERELAFGYVPNMGSAVMGSMDGRIRRLVEAVFRSVDRIL</sequence>
<dbReference type="InterPro" id="IPR001466">
    <property type="entry name" value="Beta-lactam-related"/>
</dbReference>
<organism evidence="2 3">
    <name type="scientific">Streptomyces virginiae</name>
    <name type="common">Streptomyces cinnamonensis</name>
    <dbReference type="NCBI Taxonomy" id="1961"/>
    <lineage>
        <taxon>Bacteria</taxon>
        <taxon>Bacillati</taxon>
        <taxon>Actinomycetota</taxon>
        <taxon>Actinomycetes</taxon>
        <taxon>Kitasatosporales</taxon>
        <taxon>Streptomycetaceae</taxon>
        <taxon>Streptomyces</taxon>
    </lineage>
</organism>
<feature type="domain" description="Beta-lactamase-related" evidence="1">
    <location>
        <begin position="19"/>
        <end position="361"/>
    </location>
</feature>
<accession>A0ABQ3NFV6</accession>
<dbReference type="Gene3D" id="3.40.710.10">
    <property type="entry name" value="DD-peptidase/beta-lactamase superfamily"/>
    <property type="match status" value="1"/>
</dbReference>
<dbReference type="InterPro" id="IPR052907">
    <property type="entry name" value="Beta-lactamase/esterase"/>
</dbReference>
<evidence type="ECO:0000259" key="1">
    <source>
        <dbReference type="Pfam" id="PF00144"/>
    </source>
</evidence>
<protein>
    <submittedName>
        <fullName evidence="2">Esterase</fullName>
    </submittedName>
</protein>
<evidence type="ECO:0000313" key="3">
    <source>
        <dbReference type="Proteomes" id="UP000660554"/>
    </source>
</evidence>
<dbReference type="PANTHER" id="PTHR43319">
    <property type="entry name" value="BETA-LACTAMASE-RELATED"/>
    <property type="match status" value="1"/>
</dbReference>
<keyword evidence="3" id="KW-1185">Reference proteome</keyword>
<evidence type="ECO:0000313" key="2">
    <source>
        <dbReference type="EMBL" id="GHI11662.1"/>
    </source>
</evidence>
<reference evidence="3" key="1">
    <citation type="submission" date="2020-09" db="EMBL/GenBank/DDBJ databases">
        <title>Whole genome shotgun sequence of Streptomyces cinnamonensis NBRC 15873.</title>
        <authorList>
            <person name="Komaki H."/>
            <person name="Tamura T."/>
        </authorList>
    </citation>
    <scope>NUCLEOTIDE SEQUENCE [LARGE SCALE GENOMIC DNA]</scope>
    <source>
        <strain evidence="3">NBRC 15873</strain>
    </source>
</reference>
<gene>
    <name evidence="2" type="ORF">Scinn_11250</name>
</gene>